<keyword evidence="2" id="KW-1133">Transmembrane helix</keyword>
<gene>
    <name evidence="3" type="ORF">C4B60_07560</name>
</gene>
<evidence type="ECO:0000256" key="1">
    <source>
        <dbReference type="SAM" id="Coils"/>
    </source>
</evidence>
<sequence length="367" mass="41788">MSGHHQENEKRSQKRLSASSARVDTPIKMLGIVFLSCVLFVISIYAFESWRNKQVLDWKAQAETDAFNTDWNEAEDKLIRANQLRPSVIGVEESLSAVQEAKELEADLRKLSAHLDSGQMNQAEFVMEQIIDKVKASDNNLYYLFEEDILEGRDKLLVLKVEDDIKNPLSMQSLARKLLEISDVKGEYSDKAREQVKNKIAEAAIEEAKKELNAVEFSQALNIVEIGMGYTENHEDLEAFKKEIEAERLAYQTAEYDRMQEAMEEAEKEDIYNRTEAVTLKEWGVNAPSPGVIELAGKVENQGSRAIQEIFITWRIYTDQGVLVEERTVGVKPEILPRNAEGEFNDSFLFEAAEAKVEITNITWSLE</sequence>
<keyword evidence="4" id="KW-1185">Reference proteome</keyword>
<dbReference type="Proteomes" id="UP000239047">
    <property type="component" value="Unassembled WGS sequence"/>
</dbReference>
<reference evidence="3 4" key="1">
    <citation type="submission" date="2018-02" db="EMBL/GenBank/DDBJ databases">
        <title>Jeotgalibacillus proteolyticum sp. nov. a protease producing bacterium isolated from ocean sediments of Laizhou Bay.</title>
        <authorList>
            <person name="Li Y."/>
        </authorList>
    </citation>
    <scope>NUCLEOTIDE SEQUENCE [LARGE SCALE GENOMIC DNA]</scope>
    <source>
        <strain evidence="3 4">22-7</strain>
    </source>
</reference>
<feature type="coiled-coil region" evidence="1">
    <location>
        <begin position="191"/>
        <end position="218"/>
    </location>
</feature>
<name>A0A2S5GCH4_9BACL</name>
<dbReference type="AlphaFoldDB" id="A0A2S5GCH4"/>
<evidence type="ECO:0000256" key="2">
    <source>
        <dbReference type="SAM" id="Phobius"/>
    </source>
</evidence>
<keyword evidence="1" id="KW-0175">Coiled coil</keyword>
<comment type="caution">
    <text evidence="3">The sequence shown here is derived from an EMBL/GenBank/DDBJ whole genome shotgun (WGS) entry which is preliminary data.</text>
</comment>
<keyword evidence="2" id="KW-0812">Transmembrane</keyword>
<evidence type="ECO:0000313" key="3">
    <source>
        <dbReference type="EMBL" id="PPA70648.1"/>
    </source>
</evidence>
<keyword evidence="2" id="KW-0472">Membrane</keyword>
<accession>A0A2S5GCH4</accession>
<feature type="transmembrane region" description="Helical" evidence="2">
    <location>
        <begin position="29"/>
        <end position="47"/>
    </location>
</feature>
<dbReference type="EMBL" id="PREZ01000003">
    <property type="protein sequence ID" value="PPA70648.1"/>
    <property type="molecule type" value="Genomic_DNA"/>
</dbReference>
<dbReference type="InterPro" id="IPR047676">
    <property type="entry name" value="FxLYD_dom"/>
</dbReference>
<dbReference type="NCBIfam" id="NF038353">
    <property type="entry name" value="FxLYD_dom"/>
    <property type="match status" value="1"/>
</dbReference>
<proteinExistence type="predicted"/>
<evidence type="ECO:0000313" key="4">
    <source>
        <dbReference type="Proteomes" id="UP000239047"/>
    </source>
</evidence>
<dbReference type="RefSeq" id="WP_104057399.1">
    <property type="nucleotide sequence ID" value="NZ_PREZ01000003.1"/>
</dbReference>
<organism evidence="3 4">
    <name type="scientific">Jeotgalibacillus proteolyticus</name>
    <dbReference type="NCBI Taxonomy" id="2082395"/>
    <lineage>
        <taxon>Bacteria</taxon>
        <taxon>Bacillati</taxon>
        <taxon>Bacillota</taxon>
        <taxon>Bacilli</taxon>
        <taxon>Bacillales</taxon>
        <taxon>Caryophanaceae</taxon>
        <taxon>Jeotgalibacillus</taxon>
    </lineage>
</organism>
<dbReference type="OrthoDB" id="1822804at2"/>
<protein>
    <submittedName>
        <fullName evidence="3">Uncharacterized protein</fullName>
    </submittedName>
</protein>